<dbReference type="AlphaFoldDB" id="A0A4R0NFV5"/>
<dbReference type="OrthoDB" id="794736at2"/>
<keyword evidence="3" id="KW-1185">Reference proteome</keyword>
<dbReference type="Proteomes" id="UP000309594">
    <property type="component" value="Unassembled WGS sequence"/>
</dbReference>
<evidence type="ECO:0000313" key="2">
    <source>
        <dbReference type="EMBL" id="TKC55802.1"/>
    </source>
</evidence>
<dbReference type="EMBL" id="SWDX01000015">
    <property type="protein sequence ID" value="TKC55802.1"/>
    <property type="molecule type" value="Genomic_DNA"/>
</dbReference>
<dbReference type="Proteomes" id="UP000291117">
    <property type="component" value="Unassembled WGS sequence"/>
</dbReference>
<organism evidence="1 3">
    <name type="scientific">Pedobacter hiemivivus</name>
    <dbReference type="NCBI Taxonomy" id="2530454"/>
    <lineage>
        <taxon>Bacteria</taxon>
        <taxon>Pseudomonadati</taxon>
        <taxon>Bacteroidota</taxon>
        <taxon>Sphingobacteriia</taxon>
        <taxon>Sphingobacteriales</taxon>
        <taxon>Sphingobacteriaceae</taxon>
        <taxon>Pedobacter</taxon>
    </lineage>
</organism>
<name>A0A4R0NFV5_9SPHI</name>
<reference evidence="1 3" key="1">
    <citation type="submission" date="2019-02" db="EMBL/GenBank/DDBJ databases">
        <title>Pedobacter sp. RP-3-8 sp. nov., isolated from Arctic soil.</title>
        <authorList>
            <person name="Dahal R.H."/>
        </authorList>
    </citation>
    <scope>NUCLEOTIDE SEQUENCE [LARGE SCALE GENOMIC DNA]</scope>
    <source>
        <strain evidence="1 3">RP-3-8</strain>
    </source>
</reference>
<accession>A0A4U1G4U5</accession>
<dbReference type="PROSITE" id="PS51257">
    <property type="entry name" value="PROKAR_LIPOPROTEIN"/>
    <property type="match status" value="1"/>
</dbReference>
<evidence type="ECO:0000313" key="3">
    <source>
        <dbReference type="Proteomes" id="UP000291117"/>
    </source>
</evidence>
<protein>
    <recommendedName>
        <fullName evidence="5">Lipoprotein</fullName>
    </recommendedName>
</protein>
<comment type="caution">
    <text evidence="1">The sequence shown here is derived from an EMBL/GenBank/DDBJ whole genome shotgun (WGS) entry which is preliminary data.</text>
</comment>
<evidence type="ECO:0008006" key="5">
    <source>
        <dbReference type="Google" id="ProtNLM"/>
    </source>
</evidence>
<gene>
    <name evidence="1" type="ORF">EZ444_06450</name>
    <name evidence="2" type="ORF">FBD94_24465</name>
</gene>
<dbReference type="RefSeq" id="WP_131607915.1">
    <property type="nucleotide sequence ID" value="NZ_SJSM01000003.1"/>
</dbReference>
<reference evidence="2 4" key="2">
    <citation type="submission" date="2019-04" db="EMBL/GenBank/DDBJ databases">
        <title>Pedobacter sp. RP-1-16 sp. nov., isolated from Arctic soil.</title>
        <authorList>
            <person name="Dahal R.H."/>
            <person name="Kim D.-U."/>
        </authorList>
    </citation>
    <scope>NUCLEOTIDE SEQUENCE [LARGE SCALE GENOMIC DNA]</scope>
    <source>
        <strain evidence="2 4">RP-1-16</strain>
    </source>
</reference>
<sequence length="145" mass="15803">MVKCFVRSFGGFLFVIFLFACSSANNKPLLIGFSADSSAIVFDNIDRSGLLQLQNESSGADSTLNGLVSVLQTPSDQDSTLTELPIEGKVVATDSNLVFIPKTPFVKGRDYLVLTHLNARFGSVKELLKNELKPGVRAHQQLLTR</sequence>
<evidence type="ECO:0000313" key="1">
    <source>
        <dbReference type="EMBL" id="TCC97554.1"/>
    </source>
</evidence>
<accession>A0A4R0NFV5</accession>
<evidence type="ECO:0000313" key="4">
    <source>
        <dbReference type="Proteomes" id="UP000309594"/>
    </source>
</evidence>
<dbReference type="EMBL" id="SJSM01000003">
    <property type="protein sequence ID" value="TCC97554.1"/>
    <property type="molecule type" value="Genomic_DNA"/>
</dbReference>
<proteinExistence type="predicted"/>